<keyword evidence="4" id="KW-0378">Hydrolase</keyword>
<dbReference type="PANTHER" id="PTHR39962">
    <property type="entry name" value="BLL4848 PROTEIN"/>
    <property type="match status" value="1"/>
</dbReference>
<protein>
    <submittedName>
        <fullName evidence="4">UDP-2,3-diacylglucosamine diphosphatase LpxI</fullName>
        <ecNumber evidence="4">3.6.1.54</ecNumber>
    </submittedName>
</protein>
<dbReference type="EMBL" id="CP106738">
    <property type="protein sequence ID" value="UXX83714.1"/>
    <property type="molecule type" value="Genomic_DNA"/>
</dbReference>
<dbReference type="InterPro" id="IPR010415">
    <property type="entry name" value="LpxI_C"/>
</dbReference>
<dbReference type="Gene3D" id="3.40.140.80">
    <property type="match status" value="1"/>
</dbReference>
<evidence type="ECO:0000313" key="5">
    <source>
        <dbReference type="Proteomes" id="UP001064087"/>
    </source>
</evidence>
<dbReference type="EC" id="3.6.1.54" evidence="4"/>
<name>A0ABY6DC31_9RHOB</name>
<dbReference type="PANTHER" id="PTHR39962:SF1">
    <property type="entry name" value="LPXI FAMILY PROTEIN"/>
    <property type="match status" value="1"/>
</dbReference>
<feature type="signal peptide" evidence="1">
    <location>
        <begin position="1"/>
        <end position="21"/>
    </location>
</feature>
<evidence type="ECO:0000259" key="3">
    <source>
        <dbReference type="Pfam" id="PF17930"/>
    </source>
</evidence>
<feature type="domain" description="LpxI C-terminal" evidence="2">
    <location>
        <begin position="132"/>
        <end position="264"/>
    </location>
</feature>
<gene>
    <name evidence="4" type="primary">lpxI</name>
    <name evidence="4" type="ORF">N7U68_03320</name>
</gene>
<dbReference type="InterPro" id="IPR041255">
    <property type="entry name" value="LpxI_N"/>
</dbReference>
<dbReference type="Proteomes" id="UP001064087">
    <property type="component" value="Chromosome"/>
</dbReference>
<dbReference type="Pfam" id="PF17930">
    <property type="entry name" value="LpxI_N"/>
    <property type="match status" value="1"/>
</dbReference>
<proteinExistence type="predicted"/>
<dbReference type="RefSeq" id="WP_263048219.1">
    <property type="nucleotide sequence ID" value="NZ_CP106738.1"/>
</dbReference>
<sequence length="268" mass="27801">MAGRLAILACGGALPVQLAAAYPDAMQITLNGIPSELVGTAQSFQLEKFGTIFDAMRTAGVTRMVFAGHLARPPLDPALFDATMMRIAPGLMQAVVKGDDALLRHIIGIFEAEGFEVVGAHELLPDLAVSAGLHLGPAPTTAEEADITRGFDILDGLAPLDLGQGCAVAGGLCLGIETIQGTDAILRYIGTTPEALKRGQRGVYVKAPKRGQDLRVDMPAIGAQTIEAVADAGLAGLVIAEGQVLVLGADRVKSAVEERGIFLISRSV</sequence>
<dbReference type="Pfam" id="PF06230">
    <property type="entry name" value="LpxI_C"/>
    <property type="match status" value="1"/>
</dbReference>
<feature type="chain" id="PRO_5045465340" evidence="1">
    <location>
        <begin position="22"/>
        <end position="268"/>
    </location>
</feature>
<evidence type="ECO:0000313" key="4">
    <source>
        <dbReference type="EMBL" id="UXX83714.1"/>
    </source>
</evidence>
<dbReference type="Gene3D" id="3.40.50.20">
    <property type="match status" value="1"/>
</dbReference>
<dbReference type="InterPro" id="IPR043167">
    <property type="entry name" value="LpxI_C_sf"/>
</dbReference>
<evidence type="ECO:0000259" key="2">
    <source>
        <dbReference type="Pfam" id="PF06230"/>
    </source>
</evidence>
<dbReference type="InterPro" id="IPR053174">
    <property type="entry name" value="LpxI"/>
</dbReference>
<feature type="domain" description="LpxI N-terminal" evidence="3">
    <location>
        <begin position="4"/>
        <end position="127"/>
    </location>
</feature>
<reference evidence="4" key="1">
    <citation type="submission" date="2022-10" db="EMBL/GenBank/DDBJ databases">
        <title>Roseovarius pelagicus sp. nov., isolated from Arctic seawater.</title>
        <authorList>
            <person name="Hong Y.W."/>
            <person name="Hwang C.Y."/>
        </authorList>
    </citation>
    <scope>NUCLEOTIDE SEQUENCE</scope>
    <source>
        <strain evidence="4">HL-MP18</strain>
    </source>
</reference>
<organism evidence="4 5">
    <name type="scientific">Roseovarius pelagicus</name>
    <dbReference type="NCBI Taxonomy" id="2980108"/>
    <lineage>
        <taxon>Bacteria</taxon>
        <taxon>Pseudomonadati</taxon>
        <taxon>Pseudomonadota</taxon>
        <taxon>Alphaproteobacteria</taxon>
        <taxon>Rhodobacterales</taxon>
        <taxon>Roseobacteraceae</taxon>
        <taxon>Roseovarius</taxon>
    </lineage>
</organism>
<accession>A0ABY6DC31</accession>
<evidence type="ECO:0000256" key="1">
    <source>
        <dbReference type="SAM" id="SignalP"/>
    </source>
</evidence>
<keyword evidence="1" id="KW-0732">Signal</keyword>
<keyword evidence="5" id="KW-1185">Reference proteome</keyword>
<dbReference type="GO" id="GO:0016787">
    <property type="term" value="F:hydrolase activity"/>
    <property type="evidence" value="ECO:0007669"/>
    <property type="project" value="UniProtKB-KW"/>
</dbReference>